<dbReference type="PANTHER" id="PTHR43591">
    <property type="entry name" value="METHYLTRANSFERASE"/>
    <property type="match status" value="1"/>
</dbReference>
<protein>
    <recommendedName>
        <fullName evidence="1">Methyltransferase type 11 domain-containing protein</fullName>
    </recommendedName>
</protein>
<gene>
    <name evidence="2" type="ORF">CPA40_03095</name>
</gene>
<evidence type="ECO:0000313" key="2">
    <source>
        <dbReference type="EMBL" id="PST46959.1"/>
    </source>
</evidence>
<dbReference type="RefSeq" id="WP_107043689.1">
    <property type="nucleotide sequence ID" value="NZ_NWTX01000003.1"/>
</dbReference>
<sequence length="249" mass="28768">MRYIDENRKYWDSNAQTYIDAHPEFNNENLFPSWGIWYRSESELNLLSHLCQHSKILDIGCGIGNNMIGWANRGMNCYGIDLSKSMIDSAVKHINCHYICSPAERMPFCSNSFDAAYCNHGAFDFSLPTPALREINRTLKIGAPLIICTYSELSQLCYSRATGELQTSILYPFKKVRLERSDNSPLVVSLSHSAWIDAFEETGFRVKKLIELTAKNSDHQYYRESPRLEWAAKWPAEDIWKVEKYKDLL</sequence>
<dbReference type="Gene3D" id="3.40.50.150">
    <property type="entry name" value="Vaccinia Virus protein VP39"/>
    <property type="match status" value="1"/>
</dbReference>
<dbReference type="CDD" id="cd02440">
    <property type="entry name" value="AdoMet_MTases"/>
    <property type="match status" value="1"/>
</dbReference>
<name>A0A2T3GBX3_9BIFI</name>
<keyword evidence="3" id="KW-1185">Reference proteome</keyword>
<dbReference type="GO" id="GO:0008757">
    <property type="term" value="F:S-adenosylmethionine-dependent methyltransferase activity"/>
    <property type="evidence" value="ECO:0007669"/>
    <property type="project" value="InterPro"/>
</dbReference>
<feature type="domain" description="Methyltransferase type 11" evidence="1">
    <location>
        <begin position="57"/>
        <end position="146"/>
    </location>
</feature>
<reference evidence="2 3" key="2">
    <citation type="submission" date="2018-03" db="EMBL/GenBank/DDBJ databases">
        <title>The comparative genomics of Bifidobacterium callitrichos reflects dietary carbohydrate utilization within the common marmoset gut.</title>
        <authorList>
            <person name="Rani A."/>
        </authorList>
    </citation>
    <scope>NUCLEOTIDE SEQUENCE [LARGE SCALE GENOMIC DNA]</scope>
    <source>
        <strain evidence="2 3">UMA51805</strain>
    </source>
</reference>
<dbReference type="InterPro" id="IPR029063">
    <property type="entry name" value="SAM-dependent_MTases_sf"/>
</dbReference>
<comment type="caution">
    <text evidence="2">The sequence shown here is derived from an EMBL/GenBank/DDBJ whole genome shotgun (WGS) entry which is preliminary data.</text>
</comment>
<dbReference type="PANTHER" id="PTHR43591:SF24">
    <property type="entry name" value="2-METHOXY-6-POLYPRENYL-1,4-BENZOQUINOL METHYLASE, MITOCHONDRIAL"/>
    <property type="match status" value="1"/>
</dbReference>
<dbReference type="Proteomes" id="UP000240228">
    <property type="component" value="Unassembled WGS sequence"/>
</dbReference>
<proteinExistence type="predicted"/>
<dbReference type="Pfam" id="PF08241">
    <property type="entry name" value="Methyltransf_11"/>
    <property type="match status" value="1"/>
</dbReference>
<evidence type="ECO:0000313" key="3">
    <source>
        <dbReference type="Proteomes" id="UP000240228"/>
    </source>
</evidence>
<organism evidence="2 3">
    <name type="scientific">Bifidobacterium callitrichos</name>
    <dbReference type="NCBI Taxonomy" id="762209"/>
    <lineage>
        <taxon>Bacteria</taxon>
        <taxon>Bacillati</taxon>
        <taxon>Actinomycetota</taxon>
        <taxon>Actinomycetes</taxon>
        <taxon>Bifidobacteriales</taxon>
        <taxon>Bifidobacteriaceae</taxon>
        <taxon>Bifidobacterium</taxon>
    </lineage>
</organism>
<dbReference type="EMBL" id="NWTX01000003">
    <property type="protein sequence ID" value="PST46959.1"/>
    <property type="molecule type" value="Genomic_DNA"/>
</dbReference>
<dbReference type="SUPFAM" id="SSF53335">
    <property type="entry name" value="S-adenosyl-L-methionine-dependent methyltransferases"/>
    <property type="match status" value="1"/>
</dbReference>
<evidence type="ECO:0000259" key="1">
    <source>
        <dbReference type="Pfam" id="PF08241"/>
    </source>
</evidence>
<accession>A0A2T3GBX3</accession>
<reference evidence="3" key="1">
    <citation type="submission" date="2017-09" db="EMBL/GenBank/DDBJ databases">
        <authorList>
            <person name="Sela D.A."/>
            <person name="Albert K."/>
        </authorList>
    </citation>
    <scope>NUCLEOTIDE SEQUENCE [LARGE SCALE GENOMIC DNA]</scope>
    <source>
        <strain evidence="3">UMA51805</strain>
    </source>
</reference>
<dbReference type="InterPro" id="IPR013216">
    <property type="entry name" value="Methyltransf_11"/>
</dbReference>
<dbReference type="AlphaFoldDB" id="A0A2T3GBX3"/>